<proteinExistence type="predicted"/>
<feature type="signal peptide" evidence="1">
    <location>
        <begin position="1"/>
        <end position="17"/>
    </location>
</feature>
<reference evidence="2" key="1">
    <citation type="submission" date="2022-07" db="EMBL/GenBank/DDBJ databases">
        <authorList>
            <person name="Trinca V."/>
            <person name="Uliana J.V.C."/>
            <person name="Torres T.T."/>
            <person name="Ward R.J."/>
            <person name="Monesi N."/>
        </authorList>
    </citation>
    <scope>NUCLEOTIDE SEQUENCE</scope>
    <source>
        <strain evidence="2">HSMRA1968</strain>
        <tissue evidence="2">Whole embryos</tissue>
    </source>
</reference>
<evidence type="ECO:0000313" key="2">
    <source>
        <dbReference type="EMBL" id="KAJ6640153.1"/>
    </source>
</evidence>
<dbReference type="EMBL" id="WJQU01000003">
    <property type="protein sequence ID" value="KAJ6640153.1"/>
    <property type="molecule type" value="Genomic_DNA"/>
</dbReference>
<accession>A0A9Q0S1M6</accession>
<keyword evidence="3" id="KW-1185">Reference proteome</keyword>
<name>A0A9Q0S1M6_9DIPT</name>
<keyword evidence="1" id="KW-0732">Signal</keyword>
<protein>
    <submittedName>
        <fullName evidence="2">Uncharacterized protein</fullName>
    </submittedName>
</protein>
<feature type="chain" id="PRO_5040503699" evidence="1">
    <location>
        <begin position="18"/>
        <end position="60"/>
    </location>
</feature>
<comment type="caution">
    <text evidence="2">The sequence shown here is derived from an EMBL/GenBank/DDBJ whole genome shotgun (WGS) entry which is preliminary data.</text>
</comment>
<evidence type="ECO:0000256" key="1">
    <source>
        <dbReference type="SAM" id="SignalP"/>
    </source>
</evidence>
<dbReference type="Proteomes" id="UP001151699">
    <property type="component" value="Chromosome X"/>
</dbReference>
<organism evidence="2 3">
    <name type="scientific">Pseudolycoriella hygida</name>
    <dbReference type="NCBI Taxonomy" id="35572"/>
    <lineage>
        <taxon>Eukaryota</taxon>
        <taxon>Metazoa</taxon>
        <taxon>Ecdysozoa</taxon>
        <taxon>Arthropoda</taxon>
        <taxon>Hexapoda</taxon>
        <taxon>Insecta</taxon>
        <taxon>Pterygota</taxon>
        <taxon>Neoptera</taxon>
        <taxon>Endopterygota</taxon>
        <taxon>Diptera</taxon>
        <taxon>Nematocera</taxon>
        <taxon>Sciaroidea</taxon>
        <taxon>Sciaridae</taxon>
        <taxon>Pseudolycoriella</taxon>
    </lineage>
</organism>
<evidence type="ECO:0000313" key="3">
    <source>
        <dbReference type="Proteomes" id="UP001151699"/>
    </source>
</evidence>
<gene>
    <name evidence="2" type="ORF">Bhyg_12902</name>
</gene>
<sequence length="60" mass="7009">MVCLILWILLETQNCETGKVAKRPRESKPLTIFVLITYYDCVKFRVLFEKGNVEKSDSKN</sequence>
<dbReference type="AlphaFoldDB" id="A0A9Q0S1M6"/>